<sequence>IATKKVLSNYTILNLKEQVYRFKIILVYLIKGSDLAIYQANDISEWISKLINTLIRIQ</sequence>
<evidence type="ECO:0000313" key="2">
    <source>
        <dbReference type="Proteomes" id="UP000799779"/>
    </source>
</evidence>
<name>A0A6A5X0E6_9PLEO</name>
<protein>
    <submittedName>
        <fullName evidence="1">Uncharacterized protein</fullName>
    </submittedName>
</protein>
<accession>A0A6A5X0E6</accession>
<gene>
    <name evidence="1" type="ORF">P154DRAFT_423424</name>
</gene>
<evidence type="ECO:0000313" key="1">
    <source>
        <dbReference type="EMBL" id="KAF2005981.1"/>
    </source>
</evidence>
<dbReference type="AlphaFoldDB" id="A0A6A5X0E6"/>
<dbReference type="EMBL" id="ML977561">
    <property type="protein sequence ID" value="KAF2005981.1"/>
    <property type="molecule type" value="Genomic_DNA"/>
</dbReference>
<dbReference type="Proteomes" id="UP000799779">
    <property type="component" value="Unassembled WGS sequence"/>
</dbReference>
<feature type="non-terminal residue" evidence="1">
    <location>
        <position position="1"/>
    </location>
</feature>
<organism evidence="1 2">
    <name type="scientific">Amniculicola lignicola CBS 123094</name>
    <dbReference type="NCBI Taxonomy" id="1392246"/>
    <lineage>
        <taxon>Eukaryota</taxon>
        <taxon>Fungi</taxon>
        <taxon>Dikarya</taxon>
        <taxon>Ascomycota</taxon>
        <taxon>Pezizomycotina</taxon>
        <taxon>Dothideomycetes</taxon>
        <taxon>Pleosporomycetidae</taxon>
        <taxon>Pleosporales</taxon>
        <taxon>Amniculicolaceae</taxon>
        <taxon>Amniculicola</taxon>
    </lineage>
</organism>
<proteinExistence type="predicted"/>
<reference evidence="1" key="1">
    <citation type="journal article" date="2020" name="Stud. Mycol.">
        <title>101 Dothideomycetes genomes: a test case for predicting lifestyles and emergence of pathogens.</title>
        <authorList>
            <person name="Haridas S."/>
            <person name="Albert R."/>
            <person name="Binder M."/>
            <person name="Bloem J."/>
            <person name="Labutti K."/>
            <person name="Salamov A."/>
            <person name="Andreopoulos B."/>
            <person name="Baker S."/>
            <person name="Barry K."/>
            <person name="Bills G."/>
            <person name="Bluhm B."/>
            <person name="Cannon C."/>
            <person name="Castanera R."/>
            <person name="Culley D."/>
            <person name="Daum C."/>
            <person name="Ezra D."/>
            <person name="Gonzalez J."/>
            <person name="Henrissat B."/>
            <person name="Kuo A."/>
            <person name="Liang C."/>
            <person name="Lipzen A."/>
            <person name="Lutzoni F."/>
            <person name="Magnuson J."/>
            <person name="Mondo S."/>
            <person name="Nolan M."/>
            <person name="Ohm R."/>
            <person name="Pangilinan J."/>
            <person name="Park H.-J."/>
            <person name="Ramirez L."/>
            <person name="Alfaro M."/>
            <person name="Sun H."/>
            <person name="Tritt A."/>
            <person name="Yoshinaga Y."/>
            <person name="Zwiers L.-H."/>
            <person name="Turgeon B."/>
            <person name="Goodwin S."/>
            <person name="Spatafora J."/>
            <person name="Crous P."/>
            <person name="Grigoriev I."/>
        </authorList>
    </citation>
    <scope>NUCLEOTIDE SEQUENCE</scope>
    <source>
        <strain evidence="1">CBS 123094</strain>
    </source>
</reference>
<keyword evidence="2" id="KW-1185">Reference proteome</keyword>